<dbReference type="Gene3D" id="3.50.50.60">
    <property type="entry name" value="FAD/NAD(P)-binding domain"/>
    <property type="match status" value="2"/>
</dbReference>
<reference evidence="7" key="2">
    <citation type="submission" date="2017-05" db="EMBL/GenBank/DDBJ databases">
        <authorList>
            <person name="Munson-Mcgee J.H."/>
        </authorList>
    </citation>
    <scope>NUCLEOTIDE SEQUENCE</scope>
    <source>
        <strain evidence="7">SCGC AB-777_F03</strain>
    </source>
</reference>
<dbReference type="PRINTS" id="PR00469">
    <property type="entry name" value="PNDRDTASEII"/>
</dbReference>
<dbReference type="PANTHER" id="PTHR48105">
    <property type="entry name" value="THIOREDOXIN REDUCTASE 1-RELATED-RELATED"/>
    <property type="match status" value="1"/>
</dbReference>
<keyword evidence="3" id="KW-0560">Oxidoreductase</keyword>
<reference evidence="8" key="3">
    <citation type="submission" date="2017-05" db="EMBL/GenBank/DDBJ databases">
        <authorList>
            <person name="Song R."/>
            <person name="Chenine A.L."/>
            <person name="Ruprecht R.M."/>
        </authorList>
    </citation>
    <scope>NUCLEOTIDE SEQUENCE</scope>
    <source>
        <strain evidence="8">SCGC AB-777_F03</strain>
    </source>
</reference>
<dbReference type="GO" id="GO:0016668">
    <property type="term" value="F:oxidoreductase activity, acting on a sulfur group of donors, NAD(P) as acceptor"/>
    <property type="evidence" value="ECO:0007669"/>
    <property type="project" value="UniProtKB-ARBA"/>
</dbReference>
<dbReference type="InterPro" id="IPR008255">
    <property type="entry name" value="Pyr_nucl-diS_OxRdtase_2_AS"/>
</dbReference>
<gene>
    <name evidence="7" type="ORF">DDW03_000940</name>
    <name evidence="8" type="ORF">DDW03_00410</name>
</gene>
<proteinExistence type="predicted"/>
<dbReference type="Pfam" id="PF07992">
    <property type="entry name" value="Pyr_redox_2"/>
    <property type="match status" value="1"/>
</dbReference>
<dbReference type="EMBL" id="QEFP01000001">
    <property type="protein sequence ID" value="PVU68977.1"/>
    <property type="molecule type" value="Genomic_DNA"/>
</dbReference>
<evidence type="ECO:0000256" key="2">
    <source>
        <dbReference type="ARBA" id="ARBA00022827"/>
    </source>
</evidence>
<evidence type="ECO:0000313" key="7">
    <source>
        <dbReference type="EMBL" id="MCC5446969.1"/>
    </source>
</evidence>
<dbReference type="PRINTS" id="PR00368">
    <property type="entry name" value="FADPNR"/>
</dbReference>
<keyword evidence="1" id="KW-0285">Flavoprotein</keyword>
<dbReference type="InterPro" id="IPR023753">
    <property type="entry name" value="FAD/NAD-binding_dom"/>
</dbReference>
<dbReference type="Proteomes" id="UP000245509">
    <property type="component" value="Unassembled WGS sequence"/>
</dbReference>
<dbReference type="AlphaFoldDB" id="A0A2T9WME2"/>
<reference evidence="7" key="4">
    <citation type="submission" date="2021-11" db="EMBL/GenBank/DDBJ databases">
        <authorList>
            <person name="Munson-Mcgee J."/>
            <person name="Field E."/>
            <person name="Bateson M."/>
            <person name="Rooney C."/>
            <person name="Stepanauskas R."/>
            <person name="Young M."/>
        </authorList>
    </citation>
    <scope>NUCLEOTIDE SEQUENCE</scope>
    <source>
        <strain evidence="7">SCGC AB-777_F03</strain>
    </source>
</reference>
<dbReference type="PROSITE" id="PS00573">
    <property type="entry name" value="PYRIDINE_REDOX_2"/>
    <property type="match status" value="1"/>
</dbReference>
<dbReference type="InterPro" id="IPR036188">
    <property type="entry name" value="FAD/NAD-bd_sf"/>
</dbReference>
<sequence>MPISLSLGNISNVENLDKEWDVIIVGGGPAGYTAALYSGRYRLKTLVITKDVGGTLNEANVIDDYPGLENFKGPEMGKLFKKHAEKYGAKTLIESVVRIEKLPDGNFKVLTNLGKEFIAKAVIIATGSQRRKLGVPGENLKGVSYCAECDAPLFKDKIVGVVGGGNSAFHDAQVLAQHAKEVYIIHRRDEFRADPVEVEEAKKNPKIKFILNKVVKEIKGTEKVEEVVLQDTKTGEISSMKLDGLFVAIGLVPLSEIVKGLNVNMDESGHIVVDQCGKTNVVGLLAAGDVTTQICNLRQVVTSAAQGAVAAYSAFLYIKTKKW</sequence>
<dbReference type="RefSeq" id="WP_228615198.1">
    <property type="nucleotide sequence ID" value="NZ_QEFP02000004.1"/>
</dbReference>
<evidence type="ECO:0000259" key="6">
    <source>
        <dbReference type="Pfam" id="PF07992"/>
    </source>
</evidence>
<accession>A0A2T9WME2</accession>
<comment type="caution">
    <text evidence="8">The sequence shown here is derived from an EMBL/GenBank/DDBJ whole genome shotgun (WGS) entry which is preliminary data.</text>
</comment>
<dbReference type="InterPro" id="IPR050097">
    <property type="entry name" value="Ferredoxin-NADP_redctase_2"/>
</dbReference>
<dbReference type="SUPFAM" id="SSF51905">
    <property type="entry name" value="FAD/NAD(P)-binding domain"/>
    <property type="match status" value="1"/>
</dbReference>
<feature type="domain" description="FAD/NAD(P)-binding" evidence="6">
    <location>
        <begin position="21"/>
        <end position="307"/>
    </location>
</feature>
<keyword evidence="5" id="KW-0676">Redox-active center</keyword>
<name>A0A2T9WME2_NANST</name>
<organism evidence="8">
    <name type="scientific">Nanobsidianus stetteri</name>
    <dbReference type="NCBI Taxonomy" id="1294122"/>
    <lineage>
        <taxon>Archaea</taxon>
        <taxon>Nanobdellota</taxon>
        <taxon>Candidatus Nanoarchaeia</taxon>
        <taxon>Nanoarchaeales</taxon>
        <taxon>Nanopusillaceae</taxon>
        <taxon>Candidatus Nanobsidianus</taxon>
    </lineage>
</organism>
<evidence type="ECO:0000313" key="8">
    <source>
        <dbReference type="EMBL" id="PVU68977.1"/>
    </source>
</evidence>
<keyword evidence="2" id="KW-0274">FAD</keyword>
<keyword evidence="4" id="KW-1015">Disulfide bond</keyword>
<evidence type="ECO:0000256" key="3">
    <source>
        <dbReference type="ARBA" id="ARBA00023002"/>
    </source>
</evidence>
<protein>
    <submittedName>
        <fullName evidence="7">FAD-dependent oxidoreductase</fullName>
    </submittedName>
    <submittedName>
        <fullName evidence="8">Thioredoxin reductase (NADPH)</fullName>
    </submittedName>
</protein>
<reference evidence="8" key="1">
    <citation type="journal article" date="2015" name="Appl. Environ. Microbiol.">
        <title>Nanoarchaeota, Their Sulfolobales Host, and Nanoarchaeota Virus Distribution across Yellowstone National Park Hot Springs.</title>
        <authorList>
            <person name="Munson-McGee J.H."/>
            <person name="Field E.K."/>
            <person name="Bateson M."/>
            <person name="Rooney C."/>
            <person name="Stepanauskas R."/>
            <person name="Young M.J."/>
        </authorList>
    </citation>
    <scope>NUCLEOTIDE SEQUENCE [LARGE SCALE GENOMIC DNA]</scope>
    <source>
        <strain evidence="8">SCGC AB-777_F03</strain>
    </source>
</reference>
<evidence type="ECO:0000256" key="1">
    <source>
        <dbReference type="ARBA" id="ARBA00022630"/>
    </source>
</evidence>
<dbReference type="EMBL" id="QEFP02000004">
    <property type="protein sequence ID" value="MCC5446969.1"/>
    <property type="molecule type" value="Genomic_DNA"/>
</dbReference>
<evidence type="ECO:0000256" key="5">
    <source>
        <dbReference type="ARBA" id="ARBA00023284"/>
    </source>
</evidence>
<evidence type="ECO:0000256" key="4">
    <source>
        <dbReference type="ARBA" id="ARBA00023157"/>
    </source>
</evidence>